<dbReference type="InterPro" id="IPR036396">
    <property type="entry name" value="Cyt_P450_sf"/>
</dbReference>
<comment type="pathway">
    <text evidence="3">Mycotoxin biosynthesis.</text>
</comment>
<organism evidence="17">
    <name type="scientific">Dissoconium aciculare CBS 342.82</name>
    <dbReference type="NCBI Taxonomy" id="1314786"/>
    <lineage>
        <taxon>Eukaryota</taxon>
        <taxon>Fungi</taxon>
        <taxon>Dikarya</taxon>
        <taxon>Ascomycota</taxon>
        <taxon>Pezizomycotina</taxon>
        <taxon>Dothideomycetes</taxon>
        <taxon>Dothideomycetidae</taxon>
        <taxon>Mycosphaerellales</taxon>
        <taxon>Dissoconiaceae</taxon>
        <taxon>Dissoconium</taxon>
    </lineage>
</organism>
<keyword evidence="6 15" id="KW-0812">Transmembrane</keyword>
<evidence type="ECO:0000256" key="15">
    <source>
        <dbReference type="SAM" id="Phobius"/>
    </source>
</evidence>
<dbReference type="GO" id="GO:0004497">
    <property type="term" value="F:monooxygenase activity"/>
    <property type="evidence" value="ECO:0007669"/>
    <property type="project" value="UniProtKB-KW"/>
</dbReference>
<evidence type="ECO:0000313" key="16">
    <source>
        <dbReference type="Proteomes" id="UP000504637"/>
    </source>
</evidence>
<dbReference type="SUPFAM" id="SSF48264">
    <property type="entry name" value="Cytochrome P450"/>
    <property type="match status" value="1"/>
</dbReference>
<comment type="subcellular location">
    <subcellularLocation>
        <location evidence="2">Membrane</location>
    </subcellularLocation>
</comment>
<dbReference type="GO" id="GO:0005506">
    <property type="term" value="F:iron ion binding"/>
    <property type="evidence" value="ECO:0007669"/>
    <property type="project" value="InterPro"/>
</dbReference>
<dbReference type="AlphaFoldDB" id="A0A6J3MJD2"/>
<evidence type="ECO:0000256" key="5">
    <source>
        <dbReference type="ARBA" id="ARBA00022617"/>
    </source>
</evidence>
<evidence type="ECO:0000256" key="7">
    <source>
        <dbReference type="ARBA" id="ARBA00022723"/>
    </source>
</evidence>
<comment type="similarity">
    <text evidence="4 14">Belongs to the cytochrome P450 family.</text>
</comment>
<dbReference type="GO" id="GO:0020037">
    <property type="term" value="F:heme binding"/>
    <property type="evidence" value="ECO:0007669"/>
    <property type="project" value="InterPro"/>
</dbReference>
<keyword evidence="16" id="KW-1185">Reference proteome</keyword>
<evidence type="ECO:0000256" key="9">
    <source>
        <dbReference type="ARBA" id="ARBA00023002"/>
    </source>
</evidence>
<keyword evidence="10 13" id="KW-0408">Iron</keyword>
<comment type="cofactor">
    <cofactor evidence="1 13">
        <name>heme</name>
        <dbReference type="ChEBI" id="CHEBI:30413"/>
    </cofactor>
</comment>
<name>A0A6J3MJD2_9PEZI</name>
<dbReference type="GeneID" id="54359928"/>
<dbReference type="CDD" id="cd11061">
    <property type="entry name" value="CYP67-like"/>
    <property type="match status" value="1"/>
</dbReference>
<keyword evidence="7 13" id="KW-0479">Metal-binding</keyword>
<evidence type="ECO:0000256" key="14">
    <source>
        <dbReference type="RuleBase" id="RU000461"/>
    </source>
</evidence>
<evidence type="ECO:0000256" key="13">
    <source>
        <dbReference type="PIRSR" id="PIRSR602401-1"/>
    </source>
</evidence>
<reference evidence="17" key="2">
    <citation type="submission" date="2020-04" db="EMBL/GenBank/DDBJ databases">
        <authorList>
            <consortium name="NCBI Genome Project"/>
        </authorList>
    </citation>
    <scope>NUCLEOTIDE SEQUENCE</scope>
    <source>
        <strain evidence="17">CBS 342.82</strain>
    </source>
</reference>
<dbReference type="OrthoDB" id="1470350at2759"/>
<keyword evidence="5 13" id="KW-0349">Heme</keyword>
<evidence type="ECO:0000256" key="11">
    <source>
        <dbReference type="ARBA" id="ARBA00023033"/>
    </source>
</evidence>
<dbReference type="RefSeq" id="XP_033464885.1">
    <property type="nucleotide sequence ID" value="XM_033602128.1"/>
</dbReference>
<dbReference type="PRINTS" id="PR00385">
    <property type="entry name" value="P450"/>
</dbReference>
<evidence type="ECO:0000256" key="1">
    <source>
        <dbReference type="ARBA" id="ARBA00001971"/>
    </source>
</evidence>
<evidence type="ECO:0000256" key="3">
    <source>
        <dbReference type="ARBA" id="ARBA00004685"/>
    </source>
</evidence>
<gene>
    <name evidence="17" type="ORF">K489DRAFT_330928</name>
</gene>
<dbReference type="Pfam" id="PF00067">
    <property type="entry name" value="p450"/>
    <property type="match status" value="1"/>
</dbReference>
<evidence type="ECO:0000256" key="8">
    <source>
        <dbReference type="ARBA" id="ARBA00022989"/>
    </source>
</evidence>
<evidence type="ECO:0000256" key="12">
    <source>
        <dbReference type="ARBA" id="ARBA00023136"/>
    </source>
</evidence>
<dbReference type="PANTHER" id="PTHR24305:SF237">
    <property type="entry name" value="CYTOCHROME P450 MONOOXYGENASE ATNE-RELATED"/>
    <property type="match status" value="1"/>
</dbReference>
<evidence type="ECO:0000256" key="4">
    <source>
        <dbReference type="ARBA" id="ARBA00010617"/>
    </source>
</evidence>
<dbReference type="Proteomes" id="UP000504637">
    <property type="component" value="Unplaced"/>
</dbReference>
<evidence type="ECO:0000313" key="17">
    <source>
        <dbReference type="RefSeq" id="XP_033464885.1"/>
    </source>
</evidence>
<feature type="transmembrane region" description="Helical" evidence="15">
    <location>
        <begin position="25"/>
        <end position="44"/>
    </location>
</feature>
<dbReference type="InterPro" id="IPR017972">
    <property type="entry name" value="Cyt_P450_CS"/>
</dbReference>
<protein>
    <submittedName>
        <fullName evidence="17">P450 monooxygenase</fullName>
    </submittedName>
</protein>
<dbReference type="FunFam" id="1.10.630.10:FF:000063">
    <property type="entry name" value="Cytochrome P450 monooxygenase"/>
    <property type="match status" value="1"/>
</dbReference>
<dbReference type="InterPro" id="IPR001128">
    <property type="entry name" value="Cyt_P450"/>
</dbReference>
<dbReference type="GO" id="GO:0016705">
    <property type="term" value="F:oxidoreductase activity, acting on paired donors, with incorporation or reduction of molecular oxygen"/>
    <property type="evidence" value="ECO:0007669"/>
    <property type="project" value="InterPro"/>
</dbReference>
<dbReference type="PANTHER" id="PTHR24305">
    <property type="entry name" value="CYTOCHROME P450"/>
    <property type="match status" value="1"/>
</dbReference>
<dbReference type="InterPro" id="IPR050121">
    <property type="entry name" value="Cytochrome_P450_monoxygenase"/>
</dbReference>
<dbReference type="InterPro" id="IPR002401">
    <property type="entry name" value="Cyt_P450_E_grp-I"/>
</dbReference>
<evidence type="ECO:0000256" key="2">
    <source>
        <dbReference type="ARBA" id="ARBA00004370"/>
    </source>
</evidence>
<keyword evidence="12 15" id="KW-0472">Membrane</keyword>
<evidence type="ECO:0000256" key="10">
    <source>
        <dbReference type="ARBA" id="ARBA00023004"/>
    </source>
</evidence>
<keyword evidence="9 14" id="KW-0560">Oxidoreductase</keyword>
<dbReference type="PRINTS" id="PR00463">
    <property type="entry name" value="EP450I"/>
</dbReference>
<dbReference type="GO" id="GO:0016020">
    <property type="term" value="C:membrane"/>
    <property type="evidence" value="ECO:0007669"/>
    <property type="project" value="UniProtKB-SubCell"/>
</dbReference>
<reference evidence="17" key="3">
    <citation type="submission" date="2025-08" db="UniProtKB">
        <authorList>
            <consortium name="RefSeq"/>
        </authorList>
    </citation>
    <scope>IDENTIFICATION</scope>
    <source>
        <strain evidence="17">CBS 342.82</strain>
    </source>
</reference>
<keyword evidence="8 15" id="KW-1133">Transmembrane helix</keyword>
<reference evidence="17" key="1">
    <citation type="submission" date="2020-01" db="EMBL/GenBank/DDBJ databases">
        <authorList>
            <consortium name="DOE Joint Genome Institute"/>
            <person name="Haridas S."/>
            <person name="Albert R."/>
            <person name="Binder M."/>
            <person name="Bloem J."/>
            <person name="Labutti K."/>
            <person name="Salamov A."/>
            <person name="Andreopoulos B."/>
            <person name="Baker S.E."/>
            <person name="Barry K."/>
            <person name="Bills G."/>
            <person name="Bluhm B.H."/>
            <person name="Cannon C."/>
            <person name="Castanera R."/>
            <person name="Culley D.E."/>
            <person name="Daum C."/>
            <person name="Ezra D."/>
            <person name="Gonzalez J.B."/>
            <person name="Henrissat B."/>
            <person name="Kuo A."/>
            <person name="Liang C."/>
            <person name="Lipzen A."/>
            <person name="Lutzoni F."/>
            <person name="Magnuson J."/>
            <person name="Mondo S."/>
            <person name="Nolan M."/>
            <person name="Ohm R."/>
            <person name="Pangilinan J."/>
            <person name="Park H.-J."/>
            <person name="Ramirez L."/>
            <person name="Alfaro M."/>
            <person name="Sun H."/>
            <person name="Tritt A."/>
            <person name="Yoshinaga Y."/>
            <person name="Zwiers L.-H."/>
            <person name="Turgeon B.G."/>
            <person name="Goodwin S.B."/>
            <person name="Spatafora J.W."/>
            <person name="Crous P.W."/>
            <person name="Grigoriev I.V."/>
        </authorList>
    </citation>
    <scope>NUCLEOTIDE SEQUENCE</scope>
    <source>
        <strain evidence="17">CBS 342.82</strain>
    </source>
</reference>
<sequence>MMLSTFDVTSLAAASRLFLDFCHDFPLLVAGGICGAGLAFYVTYQLFFHPLSQYPGPLLGRLTQWYDVYHAYIGDKHILFQRLHQEYGTVVRFSPGSLSINDPDALKIIYSHGANVQKSVFYKCFRAAPTAISTLLATEKHQHARKRRVMGQAFSDQAIRGFEQYVLSHVEDLVERIGATLDQSKKTENPWSTPLDMAAWCNWLVFDIMGDLVFGRSFGTLGDRPENRNGIYLLGRAARRNYVVAAMPMLLYTGAEKILPILRGLYADRSKYLAFGKRQVMERTKDSKASGSPRLESGRRDIFSFLLNAKDPESGQGFHQNELWMEGNTLIVAGSDTTSTTLAAALHYLLHNDHCLERLQSELRKTFHSASEIQMGAQLRSCSYLRACIDETMRMSPAVGGLLPREVLKGGLAIPSLGLKIPAGVDVGVPIYAIHHHADYIVEPFKFDPERWLTGETEAEASRHPQDRDALNAVFNPFSIGHRACLGKPLVYMELSIALARILWEFDMRLAADQHVSPFVGRDLSQGLRQPGEYQLLDWFMSRNEGPWAEIRRRDGAR</sequence>
<keyword evidence="11 14" id="KW-0503">Monooxygenase</keyword>
<proteinExistence type="inferred from homology"/>
<dbReference type="PROSITE" id="PS00086">
    <property type="entry name" value="CYTOCHROME_P450"/>
    <property type="match status" value="1"/>
</dbReference>
<feature type="binding site" description="axial binding residue" evidence="13">
    <location>
        <position position="485"/>
    </location>
    <ligand>
        <name>heme</name>
        <dbReference type="ChEBI" id="CHEBI:30413"/>
    </ligand>
    <ligandPart>
        <name>Fe</name>
        <dbReference type="ChEBI" id="CHEBI:18248"/>
    </ligandPart>
</feature>
<evidence type="ECO:0000256" key="6">
    <source>
        <dbReference type="ARBA" id="ARBA00022692"/>
    </source>
</evidence>
<dbReference type="Gene3D" id="1.10.630.10">
    <property type="entry name" value="Cytochrome P450"/>
    <property type="match status" value="1"/>
</dbReference>
<dbReference type="GO" id="GO:1902181">
    <property type="term" value="P:verruculogen biosynthetic process"/>
    <property type="evidence" value="ECO:0007669"/>
    <property type="project" value="UniProtKB-ARBA"/>
</dbReference>
<accession>A0A6J3MJD2</accession>